<feature type="region of interest" description="Disordered" evidence="7">
    <location>
        <begin position="330"/>
        <end position="359"/>
    </location>
</feature>
<feature type="transmembrane region" description="Helical" evidence="8">
    <location>
        <begin position="265"/>
        <end position="283"/>
    </location>
</feature>
<dbReference type="InterPro" id="IPR002259">
    <property type="entry name" value="Eqnu_transpt"/>
</dbReference>
<evidence type="ECO:0000256" key="7">
    <source>
        <dbReference type="SAM" id="MobiDB-lite"/>
    </source>
</evidence>
<feature type="compositionally biased region" description="Basic residues" evidence="7">
    <location>
        <begin position="343"/>
        <end position="355"/>
    </location>
</feature>
<evidence type="ECO:0000313" key="9">
    <source>
        <dbReference type="EMBL" id="KAK9151649.1"/>
    </source>
</evidence>
<evidence type="ECO:0000256" key="2">
    <source>
        <dbReference type="ARBA" id="ARBA00007965"/>
    </source>
</evidence>
<organism evidence="9 10">
    <name type="scientific">Stephania yunnanensis</name>
    <dbReference type="NCBI Taxonomy" id="152371"/>
    <lineage>
        <taxon>Eukaryota</taxon>
        <taxon>Viridiplantae</taxon>
        <taxon>Streptophyta</taxon>
        <taxon>Embryophyta</taxon>
        <taxon>Tracheophyta</taxon>
        <taxon>Spermatophyta</taxon>
        <taxon>Magnoliopsida</taxon>
        <taxon>Ranunculales</taxon>
        <taxon>Menispermaceae</taxon>
        <taxon>Menispermoideae</taxon>
        <taxon>Cissampelideae</taxon>
        <taxon>Stephania</taxon>
    </lineage>
</organism>
<accession>A0AAP0KHP9</accession>
<evidence type="ECO:0000256" key="4">
    <source>
        <dbReference type="ARBA" id="ARBA00022692"/>
    </source>
</evidence>
<protein>
    <submittedName>
        <fullName evidence="9">Uncharacterized protein</fullName>
    </submittedName>
</protein>
<dbReference type="EMBL" id="JBBNAF010000004">
    <property type="protein sequence ID" value="KAK9151649.1"/>
    <property type="molecule type" value="Genomic_DNA"/>
</dbReference>
<keyword evidence="3" id="KW-0813">Transport</keyword>
<dbReference type="Proteomes" id="UP001420932">
    <property type="component" value="Unassembled WGS sequence"/>
</dbReference>
<gene>
    <name evidence="9" type="ORF">Syun_009958</name>
</gene>
<feature type="transmembrane region" description="Helical" evidence="8">
    <location>
        <begin position="106"/>
        <end position="127"/>
    </location>
</feature>
<proteinExistence type="inferred from homology"/>
<name>A0AAP0KHP9_9MAGN</name>
<feature type="transmembrane region" description="Helical" evidence="8">
    <location>
        <begin position="242"/>
        <end position="259"/>
    </location>
</feature>
<dbReference type="GO" id="GO:0005886">
    <property type="term" value="C:plasma membrane"/>
    <property type="evidence" value="ECO:0007669"/>
    <property type="project" value="TreeGrafter"/>
</dbReference>
<keyword evidence="6 8" id="KW-0472">Membrane</keyword>
<reference evidence="9 10" key="1">
    <citation type="submission" date="2024-01" db="EMBL/GenBank/DDBJ databases">
        <title>Genome assemblies of Stephania.</title>
        <authorList>
            <person name="Yang L."/>
        </authorList>
    </citation>
    <scope>NUCLEOTIDE SEQUENCE [LARGE SCALE GENOMIC DNA]</scope>
    <source>
        <strain evidence="9">YNDBR</strain>
        <tissue evidence="9">Leaf</tissue>
    </source>
</reference>
<evidence type="ECO:0000256" key="8">
    <source>
        <dbReference type="SAM" id="Phobius"/>
    </source>
</evidence>
<keyword evidence="5 8" id="KW-1133">Transmembrane helix</keyword>
<dbReference type="GO" id="GO:0005337">
    <property type="term" value="F:nucleoside transmembrane transporter activity"/>
    <property type="evidence" value="ECO:0007669"/>
    <property type="project" value="InterPro"/>
</dbReference>
<comment type="subcellular location">
    <subcellularLocation>
        <location evidence="1">Membrane</location>
        <topology evidence="1">Multi-pass membrane protein</topology>
    </subcellularLocation>
</comment>
<keyword evidence="10" id="KW-1185">Reference proteome</keyword>
<evidence type="ECO:0000256" key="3">
    <source>
        <dbReference type="ARBA" id="ARBA00022448"/>
    </source>
</evidence>
<comment type="similarity">
    <text evidence="2">Belongs to the SLC29A/ENT transporter (TC 2.A.57) family.</text>
</comment>
<evidence type="ECO:0000256" key="6">
    <source>
        <dbReference type="ARBA" id="ARBA00023136"/>
    </source>
</evidence>
<evidence type="ECO:0000256" key="5">
    <source>
        <dbReference type="ARBA" id="ARBA00022989"/>
    </source>
</evidence>
<feature type="transmembrane region" description="Helical" evidence="8">
    <location>
        <begin position="147"/>
        <end position="168"/>
    </location>
</feature>
<sequence length="380" mass="41538">MNVPAVDGGLLKPDVVEGTDDEVPYFVEIKRTIPKGSVQSKDFKTKKIFVGGVPTSCLSKTSSRTSSPSTGKWWNIEIIRDHNTNRSRGTPGLGGRLGGYGGYSGAVSLVGVMEALAASGLGAYQVMRFVLNLFCAKPVIEVRNLSIIHYILFSVDSTAYIASLITILTDMSIFEGKECCNGAMLASWKWLSFCMERSVSLSPCAEVSHCKGANVCVSPFALGTLSIPAYNEAKINTRRRNLIGFILFFISSTAVLVLPSACGSMYELLCVLLYAYVFGKLPIVKYYRAKAVSEGARTVVADLAAGGIQTEHAKGNKMGNIRMNHKRIRDGNKNSVSDSVANQKRKQRRNQKRNQKQNNPSLIPFLIRDGIRDGPFAFRL</sequence>
<comment type="caution">
    <text evidence="9">The sequence shown here is derived from an EMBL/GenBank/DDBJ whole genome shotgun (WGS) entry which is preliminary data.</text>
</comment>
<evidence type="ECO:0000313" key="10">
    <source>
        <dbReference type="Proteomes" id="UP001420932"/>
    </source>
</evidence>
<keyword evidence="4 8" id="KW-0812">Transmembrane</keyword>
<dbReference type="PANTHER" id="PTHR10332">
    <property type="entry name" value="EQUILIBRATIVE NUCLEOSIDE TRANSPORTER"/>
    <property type="match status" value="1"/>
</dbReference>
<dbReference type="PANTHER" id="PTHR10332:SF30">
    <property type="entry name" value="EQUILIBRATIVE NUCLEOTIDE TRANSPORTER 2"/>
    <property type="match status" value="1"/>
</dbReference>
<evidence type="ECO:0000256" key="1">
    <source>
        <dbReference type="ARBA" id="ARBA00004141"/>
    </source>
</evidence>
<dbReference type="AlphaFoldDB" id="A0AAP0KHP9"/>